<reference evidence="2" key="1">
    <citation type="journal article" date="2020" name="Stud. Mycol.">
        <title>101 Dothideomycetes genomes: a test case for predicting lifestyles and emergence of pathogens.</title>
        <authorList>
            <person name="Haridas S."/>
            <person name="Albert R."/>
            <person name="Binder M."/>
            <person name="Bloem J."/>
            <person name="Labutti K."/>
            <person name="Salamov A."/>
            <person name="Andreopoulos B."/>
            <person name="Baker S."/>
            <person name="Barry K."/>
            <person name="Bills G."/>
            <person name="Bluhm B."/>
            <person name="Cannon C."/>
            <person name="Castanera R."/>
            <person name="Culley D."/>
            <person name="Daum C."/>
            <person name="Ezra D."/>
            <person name="Gonzalez J."/>
            <person name="Henrissat B."/>
            <person name="Kuo A."/>
            <person name="Liang C."/>
            <person name="Lipzen A."/>
            <person name="Lutzoni F."/>
            <person name="Magnuson J."/>
            <person name="Mondo S."/>
            <person name="Nolan M."/>
            <person name="Ohm R."/>
            <person name="Pangilinan J."/>
            <person name="Park H.-J."/>
            <person name="Ramirez L."/>
            <person name="Alfaro M."/>
            <person name="Sun H."/>
            <person name="Tritt A."/>
            <person name="Yoshinaga Y."/>
            <person name="Zwiers L.-H."/>
            <person name="Turgeon B."/>
            <person name="Goodwin S."/>
            <person name="Spatafora J."/>
            <person name="Crous P."/>
            <person name="Grigoriev I."/>
        </authorList>
    </citation>
    <scope>NUCLEOTIDE SEQUENCE</scope>
    <source>
        <strain evidence="2">ATCC 36951</strain>
    </source>
</reference>
<evidence type="ECO:0000313" key="2">
    <source>
        <dbReference type="EMBL" id="KAF2167797.1"/>
    </source>
</evidence>
<evidence type="ECO:0000256" key="1">
    <source>
        <dbReference type="SAM" id="MobiDB-lite"/>
    </source>
</evidence>
<dbReference type="OrthoDB" id="5342588at2759"/>
<feature type="region of interest" description="Disordered" evidence="1">
    <location>
        <begin position="233"/>
        <end position="257"/>
    </location>
</feature>
<gene>
    <name evidence="2" type="ORF">M409DRAFT_21947</name>
</gene>
<name>A0A6A6CKL9_ZASCE</name>
<dbReference type="GeneID" id="54559379"/>
<keyword evidence="3" id="KW-1185">Reference proteome</keyword>
<dbReference type="AlphaFoldDB" id="A0A6A6CKL9"/>
<dbReference type="RefSeq" id="XP_033668686.1">
    <property type="nucleotide sequence ID" value="XM_033806107.1"/>
</dbReference>
<evidence type="ECO:0000313" key="3">
    <source>
        <dbReference type="Proteomes" id="UP000799537"/>
    </source>
</evidence>
<organism evidence="2 3">
    <name type="scientific">Zasmidium cellare ATCC 36951</name>
    <dbReference type="NCBI Taxonomy" id="1080233"/>
    <lineage>
        <taxon>Eukaryota</taxon>
        <taxon>Fungi</taxon>
        <taxon>Dikarya</taxon>
        <taxon>Ascomycota</taxon>
        <taxon>Pezizomycotina</taxon>
        <taxon>Dothideomycetes</taxon>
        <taxon>Dothideomycetidae</taxon>
        <taxon>Mycosphaerellales</taxon>
        <taxon>Mycosphaerellaceae</taxon>
        <taxon>Zasmidium</taxon>
    </lineage>
</organism>
<dbReference type="Proteomes" id="UP000799537">
    <property type="component" value="Unassembled WGS sequence"/>
</dbReference>
<feature type="compositionally biased region" description="Polar residues" evidence="1">
    <location>
        <begin position="233"/>
        <end position="246"/>
    </location>
</feature>
<dbReference type="EMBL" id="ML993592">
    <property type="protein sequence ID" value="KAF2167797.1"/>
    <property type="molecule type" value="Genomic_DNA"/>
</dbReference>
<protein>
    <submittedName>
        <fullName evidence="2">Uncharacterized protein</fullName>
    </submittedName>
</protein>
<proteinExistence type="predicted"/>
<accession>A0A6A6CKL9</accession>
<sequence length="342" mass="37337">MSTPNVKQLHWTQRIALVRHNLHAASRSGDFGFFKSLQATGLIEGTNHFASLTSILGDEADTVLCALDNLNAALAFMHQDAFQNVYDGLKNSMRDEDKQADRSKLYVDITMQKNKAEMAIDKLSNSAIALINQTPVHAQDEAANVYITGITLVADCAEVVFKQFETIEQKMDDFIRLEESCNTVKASVLAATAGLKGVFYMLDPTDPQEEKSTRNLSISSATSVLFRRMSNAFQSPPSTRSASVASDGSAPRGSISGSIPVYRTPNFVRNSVSAGCPTSMPSNIPNMNSNFNAHSFNKFQCHTLSTIPPTPAYEEEMDPFDTAVPPVPALPIEQSRMSQAVM</sequence>